<evidence type="ECO:0000313" key="1">
    <source>
        <dbReference type="EMBL" id="PPE71750.1"/>
    </source>
</evidence>
<sequence length="137" mass="14810">MSTPEALPPAVAIHLCLALAALLLGPVALAARKGSRVHRGTGYAWVTLMSGAALSSLFIRSFERPNIAGYTPIHLLVLLVFFGIGSALWQVAHGNVQRHRKLMWTVYIGGCLFAGAFTLLPSRYLGQLLWHHALGLI</sequence>
<proteinExistence type="predicted"/>
<dbReference type="Proteomes" id="UP000239406">
    <property type="component" value="Unassembled WGS sequence"/>
</dbReference>
<name>A0A2S5T9S3_9BURK</name>
<reference evidence="1 2" key="1">
    <citation type="submission" date="2018-02" db="EMBL/GenBank/DDBJ databases">
        <title>Reclassifiation of [Polyangium] brachysporum DSM 7029 as Guopingzhaonella breviflexa gen. nov., sp. nov., a member of the family Comamonadaceae.</title>
        <authorList>
            <person name="Tang B."/>
        </authorList>
    </citation>
    <scope>NUCLEOTIDE SEQUENCE [LARGE SCALE GENOMIC DNA]</scope>
    <source>
        <strain evidence="1 2">DSM 15344</strain>
    </source>
</reference>
<gene>
    <name evidence="1" type="ORF">C1702_00475</name>
</gene>
<dbReference type="RefSeq" id="WP_104355942.1">
    <property type="nucleotide sequence ID" value="NZ_CP064338.1"/>
</dbReference>
<accession>A0A2S5T9S3</accession>
<keyword evidence="2" id="KW-1185">Reference proteome</keyword>
<evidence type="ECO:0000313" key="2">
    <source>
        <dbReference type="Proteomes" id="UP000239406"/>
    </source>
</evidence>
<comment type="caution">
    <text evidence="1">The sequence shown here is derived from an EMBL/GenBank/DDBJ whole genome shotgun (WGS) entry which is preliminary data.</text>
</comment>
<dbReference type="EMBL" id="PSNY01000001">
    <property type="protein sequence ID" value="PPE71750.1"/>
    <property type="molecule type" value="Genomic_DNA"/>
</dbReference>
<dbReference type="AlphaFoldDB" id="A0A2S5T9S3"/>
<dbReference type="InterPro" id="IPR018750">
    <property type="entry name" value="DUF2306_membrane"/>
</dbReference>
<protein>
    <submittedName>
        <fullName evidence="1">Uncharacterized protein</fullName>
    </submittedName>
</protein>
<organism evidence="1 2">
    <name type="scientific">Caldimonas thermodepolymerans</name>
    <dbReference type="NCBI Taxonomy" id="215580"/>
    <lineage>
        <taxon>Bacteria</taxon>
        <taxon>Pseudomonadati</taxon>
        <taxon>Pseudomonadota</taxon>
        <taxon>Betaproteobacteria</taxon>
        <taxon>Burkholderiales</taxon>
        <taxon>Sphaerotilaceae</taxon>
        <taxon>Caldimonas</taxon>
    </lineage>
</organism>
<dbReference type="Pfam" id="PF10067">
    <property type="entry name" value="DUF2306"/>
    <property type="match status" value="1"/>
</dbReference>